<comment type="caution">
    <text evidence="1">The sequence shown here is derived from an EMBL/GenBank/DDBJ whole genome shotgun (WGS) entry which is preliminary data.</text>
</comment>
<dbReference type="EMBL" id="JBHUFD010000005">
    <property type="protein sequence ID" value="MFD1873925.1"/>
    <property type="molecule type" value="Genomic_DNA"/>
</dbReference>
<reference evidence="2" key="1">
    <citation type="journal article" date="2019" name="Int. J. Syst. Evol. Microbiol.">
        <title>The Global Catalogue of Microorganisms (GCM) 10K type strain sequencing project: providing services to taxonomists for standard genome sequencing and annotation.</title>
        <authorList>
            <consortium name="The Broad Institute Genomics Platform"/>
            <consortium name="The Broad Institute Genome Sequencing Center for Infectious Disease"/>
            <person name="Wu L."/>
            <person name="Ma J."/>
        </authorList>
    </citation>
    <scope>NUCLEOTIDE SEQUENCE [LARGE SCALE GENOMIC DNA]</scope>
    <source>
        <strain evidence="2">CGMCC 1.15795</strain>
    </source>
</reference>
<dbReference type="Proteomes" id="UP001597197">
    <property type="component" value="Unassembled WGS sequence"/>
</dbReference>
<organism evidence="1 2">
    <name type="scientific">Hymenobacter bucti</name>
    <dbReference type="NCBI Taxonomy" id="1844114"/>
    <lineage>
        <taxon>Bacteria</taxon>
        <taxon>Pseudomonadati</taxon>
        <taxon>Bacteroidota</taxon>
        <taxon>Cytophagia</taxon>
        <taxon>Cytophagales</taxon>
        <taxon>Hymenobacteraceae</taxon>
        <taxon>Hymenobacter</taxon>
    </lineage>
</organism>
<dbReference type="RefSeq" id="WP_382315244.1">
    <property type="nucleotide sequence ID" value="NZ_JBHUFD010000005.1"/>
</dbReference>
<protein>
    <submittedName>
        <fullName evidence="1">Uncharacterized protein</fullName>
    </submittedName>
</protein>
<sequence length="100" mass="11075">MTSDSQVEIYCPCCHWEPDGRAHWQCTCGYVWNSFETAAVCPKCQYRWKISQCPAAAGGCGVVSPHVDWYHGLDDLVEELVEELDHATAHIAVSCAANES</sequence>
<keyword evidence="2" id="KW-1185">Reference proteome</keyword>
<gene>
    <name evidence="1" type="ORF">ACFSDX_15880</name>
</gene>
<name>A0ABW4QY37_9BACT</name>
<proteinExistence type="predicted"/>
<accession>A0ABW4QY37</accession>
<evidence type="ECO:0000313" key="1">
    <source>
        <dbReference type="EMBL" id="MFD1873925.1"/>
    </source>
</evidence>
<evidence type="ECO:0000313" key="2">
    <source>
        <dbReference type="Proteomes" id="UP001597197"/>
    </source>
</evidence>